<organism evidence="3 4">
    <name type="scientific">Belliella calami</name>
    <dbReference type="NCBI Taxonomy" id="2923436"/>
    <lineage>
        <taxon>Bacteria</taxon>
        <taxon>Pseudomonadati</taxon>
        <taxon>Bacteroidota</taxon>
        <taxon>Cytophagia</taxon>
        <taxon>Cytophagales</taxon>
        <taxon>Cyclobacteriaceae</taxon>
        <taxon>Belliella</taxon>
    </lineage>
</organism>
<dbReference type="InterPro" id="IPR051267">
    <property type="entry name" value="STEAP_metalloreductase"/>
</dbReference>
<dbReference type="InterPro" id="IPR028939">
    <property type="entry name" value="P5C_Rdtase_cat_N"/>
</dbReference>
<sequence length="205" mass="23303">MKIGILGGTKLSFSLGNKYLSTGAKVVFGVRKGFECKDVEWKILNMHADKVFGYKQAIEQSEIIMICSENEHLEKVCEALKEVDLTHKLLIDCTNSAYNKYFYCNTTFIQESIGGTPPIYKAFNNLGIDYPKSDMLGMIKETYYCGEKGTDKCRVKKLIELIGFKAIDAGEIESALLLEAFYHLKKEITITKQENTDYHFKLISF</sequence>
<dbReference type="Pfam" id="PF03807">
    <property type="entry name" value="F420_oxidored"/>
    <property type="match status" value="1"/>
</dbReference>
<accession>A0ABS9UQ18</accession>
<feature type="domain" description="Pyrroline-5-carboxylate reductase catalytic N-terminal" evidence="2">
    <location>
        <begin position="2"/>
        <end position="95"/>
    </location>
</feature>
<dbReference type="PANTHER" id="PTHR14239:SF3">
    <property type="entry name" value="METALLOREDUCTASE STEAP1-RELATED"/>
    <property type="match status" value="1"/>
</dbReference>
<comment type="caution">
    <text evidence="3">The sequence shown here is derived from an EMBL/GenBank/DDBJ whole genome shotgun (WGS) entry which is preliminary data.</text>
</comment>
<name>A0ABS9UQ18_9BACT</name>
<dbReference type="SUPFAM" id="SSF51735">
    <property type="entry name" value="NAD(P)-binding Rossmann-fold domains"/>
    <property type="match status" value="1"/>
</dbReference>
<gene>
    <name evidence="3" type="ORF">MM236_12050</name>
</gene>
<evidence type="ECO:0000313" key="4">
    <source>
        <dbReference type="Proteomes" id="UP001165488"/>
    </source>
</evidence>
<evidence type="ECO:0000313" key="3">
    <source>
        <dbReference type="EMBL" id="MCH7398727.1"/>
    </source>
</evidence>
<evidence type="ECO:0000256" key="1">
    <source>
        <dbReference type="ARBA" id="ARBA00023002"/>
    </source>
</evidence>
<proteinExistence type="predicted"/>
<dbReference type="RefSeq" id="WP_241275229.1">
    <property type="nucleotide sequence ID" value="NZ_JAKZGS010000009.1"/>
</dbReference>
<keyword evidence="1" id="KW-0560">Oxidoreductase</keyword>
<dbReference type="InterPro" id="IPR036291">
    <property type="entry name" value="NAD(P)-bd_dom_sf"/>
</dbReference>
<dbReference type="EMBL" id="JAKZGS010000009">
    <property type="protein sequence ID" value="MCH7398727.1"/>
    <property type="molecule type" value="Genomic_DNA"/>
</dbReference>
<evidence type="ECO:0000259" key="2">
    <source>
        <dbReference type="Pfam" id="PF03807"/>
    </source>
</evidence>
<protein>
    <submittedName>
        <fullName evidence="3">NAD(P)-binding domain-containing protein</fullName>
    </submittedName>
</protein>
<dbReference type="Proteomes" id="UP001165488">
    <property type="component" value="Unassembled WGS sequence"/>
</dbReference>
<dbReference type="Gene3D" id="3.40.50.720">
    <property type="entry name" value="NAD(P)-binding Rossmann-like Domain"/>
    <property type="match status" value="1"/>
</dbReference>
<dbReference type="PANTHER" id="PTHR14239">
    <property type="entry name" value="DUDULIN-RELATED"/>
    <property type="match status" value="1"/>
</dbReference>
<keyword evidence="4" id="KW-1185">Reference proteome</keyword>
<reference evidence="3" key="1">
    <citation type="submission" date="2022-03" db="EMBL/GenBank/DDBJ databases">
        <title>De novo assembled genomes of Belliella spp. (Cyclobacteriaceae) strains.</title>
        <authorList>
            <person name="Szabo A."/>
            <person name="Korponai K."/>
            <person name="Felfoldi T."/>
        </authorList>
    </citation>
    <scope>NUCLEOTIDE SEQUENCE</scope>
    <source>
        <strain evidence="3">DSM 107340</strain>
    </source>
</reference>